<dbReference type="KEGG" id="tsph:KIH39_14810"/>
<evidence type="ECO:0000256" key="1">
    <source>
        <dbReference type="ARBA" id="ARBA00004141"/>
    </source>
</evidence>
<keyword evidence="9" id="KW-0406">Ion transport</keyword>
<keyword evidence="5 13" id="KW-0812">Transmembrane</keyword>
<dbReference type="PANTHER" id="PTHR31462">
    <property type="entry name" value="ENDOSOMAL/LYSOSOMAL POTASSIUM CHANNEL TMEM175"/>
    <property type="match status" value="1"/>
</dbReference>
<keyword evidence="15" id="KW-1185">Reference proteome</keyword>
<evidence type="ECO:0000313" key="15">
    <source>
        <dbReference type="Proteomes" id="UP000676194"/>
    </source>
</evidence>
<reference evidence="14" key="1">
    <citation type="submission" date="2021-05" db="EMBL/GenBank/DDBJ databases">
        <title>Complete genome sequence of the cellulolytic planctomycete Telmatocola sphagniphila SP2T and characterization of the first cellulase from planctomycetes.</title>
        <authorList>
            <person name="Rakitin A.L."/>
            <person name="Beletsky A.V."/>
            <person name="Naumoff D.G."/>
            <person name="Kulichevskaya I.S."/>
            <person name="Mardanov A.V."/>
            <person name="Ravin N.V."/>
            <person name="Dedysh S.N."/>
        </authorList>
    </citation>
    <scope>NUCLEOTIDE SEQUENCE</scope>
    <source>
        <strain evidence="14">SP2T</strain>
    </source>
</reference>
<organism evidence="14 15">
    <name type="scientific">Telmatocola sphagniphila</name>
    <dbReference type="NCBI Taxonomy" id="1123043"/>
    <lineage>
        <taxon>Bacteria</taxon>
        <taxon>Pseudomonadati</taxon>
        <taxon>Planctomycetota</taxon>
        <taxon>Planctomycetia</taxon>
        <taxon>Gemmatales</taxon>
        <taxon>Gemmataceae</taxon>
    </lineage>
</organism>
<keyword evidence="4" id="KW-0633">Potassium transport</keyword>
<evidence type="ECO:0000313" key="14">
    <source>
        <dbReference type="EMBL" id="QVL34923.1"/>
    </source>
</evidence>
<dbReference type="AlphaFoldDB" id="A0A8E6BCZ3"/>
<feature type="transmembrane region" description="Helical" evidence="13">
    <location>
        <begin position="77"/>
        <end position="98"/>
    </location>
</feature>
<evidence type="ECO:0000256" key="8">
    <source>
        <dbReference type="ARBA" id="ARBA00022989"/>
    </source>
</evidence>
<dbReference type="Pfam" id="PF06736">
    <property type="entry name" value="TMEM175"/>
    <property type="match status" value="1"/>
</dbReference>
<evidence type="ECO:0000256" key="9">
    <source>
        <dbReference type="ARBA" id="ARBA00023065"/>
    </source>
</evidence>
<keyword evidence="6" id="KW-0631">Potassium channel</keyword>
<evidence type="ECO:0000256" key="11">
    <source>
        <dbReference type="ARBA" id="ARBA00023303"/>
    </source>
</evidence>
<keyword evidence="3" id="KW-0813">Transport</keyword>
<accession>A0A8E6BCZ3</accession>
<dbReference type="GO" id="GO:0016020">
    <property type="term" value="C:membrane"/>
    <property type="evidence" value="ECO:0007669"/>
    <property type="project" value="UniProtKB-SubCell"/>
</dbReference>
<evidence type="ECO:0000256" key="10">
    <source>
        <dbReference type="ARBA" id="ARBA00023136"/>
    </source>
</evidence>
<feature type="transmembrane region" description="Helical" evidence="13">
    <location>
        <begin position="6"/>
        <end position="27"/>
    </location>
</feature>
<comment type="similarity">
    <text evidence="2">Belongs to the TMEM175 family.</text>
</comment>
<dbReference type="GO" id="GO:0005267">
    <property type="term" value="F:potassium channel activity"/>
    <property type="evidence" value="ECO:0007669"/>
    <property type="project" value="UniProtKB-KW"/>
</dbReference>
<feature type="transmembrane region" description="Helical" evidence="13">
    <location>
        <begin position="105"/>
        <end position="127"/>
    </location>
</feature>
<name>A0A8E6BCZ3_9BACT</name>
<comment type="subcellular location">
    <subcellularLocation>
        <location evidence="1">Membrane</location>
        <topology evidence="1">Multi-pass membrane protein</topology>
    </subcellularLocation>
</comment>
<evidence type="ECO:0000256" key="3">
    <source>
        <dbReference type="ARBA" id="ARBA00022448"/>
    </source>
</evidence>
<dbReference type="InterPro" id="IPR010617">
    <property type="entry name" value="TMEM175-like"/>
</dbReference>
<comment type="catalytic activity">
    <reaction evidence="12">
        <text>K(+)(in) = K(+)(out)</text>
        <dbReference type="Rhea" id="RHEA:29463"/>
        <dbReference type="ChEBI" id="CHEBI:29103"/>
    </reaction>
</comment>
<feature type="transmembrane region" description="Helical" evidence="13">
    <location>
        <begin position="39"/>
        <end position="57"/>
    </location>
</feature>
<keyword evidence="8 13" id="KW-1133">Transmembrane helix</keyword>
<evidence type="ECO:0000256" key="12">
    <source>
        <dbReference type="ARBA" id="ARBA00034430"/>
    </source>
</evidence>
<feature type="transmembrane region" description="Helical" evidence="13">
    <location>
        <begin position="147"/>
        <end position="180"/>
    </location>
</feature>
<protein>
    <submittedName>
        <fullName evidence="14">DUF1211 domain-containing protein</fullName>
    </submittedName>
</protein>
<sequence>MSKGRLEAFSDGVFAIIITIMVLELKAPHDASLSSLKELIPTFLGYVLSFIYVGIYWNNHHHLFQAVKSVNGAILWANLHGLFWLSLFPVITHWVGVTHFAPWPVVVYGVVLLLAASSWKILIYVLIENHGYDSTLAAAMGRDIKGWVSLGLYLLAIILAFVDSWIACGIYLLVAFIWFIPDKRIERFFEQEPGE</sequence>
<evidence type="ECO:0000256" key="5">
    <source>
        <dbReference type="ARBA" id="ARBA00022692"/>
    </source>
</evidence>
<evidence type="ECO:0000256" key="2">
    <source>
        <dbReference type="ARBA" id="ARBA00006920"/>
    </source>
</evidence>
<keyword evidence="10 13" id="KW-0472">Membrane</keyword>
<proteinExistence type="inferred from homology"/>
<gene>
    <name evidence="14" type="ORF">KIH39_14810</name>
</gene>
<evidence type="ECO:0000256" key="7">
    <source>
        <dbReference type="ARBA" id="ARBA00022958"/>
    </source>
</evidence>
<dbReference type="PANTHER" id="PTHR31462:SF5">
    <property type="entry name" value="ENDOSOMAL_LYSOSOMAL PROTON CHANNEL TMEM175"/>
    <property type="match status" value="1"/>
</dbReference>
<dbReference type="RefSeq" id="WP_213500427.1">
    <property type="nucleotide sequence ID" value="NZ_CP074694.1"/>
</dbReference>
<evidence type="ECO:0000256" key="6">
    <source>
        <dbReference type="ARBA" id="ARBA00022826"/>
    </source>
</evidence>
<evidence type="ECO:0000256" key="4">
    <source>
        <dbReference type="ARBA" id="ARBA00022538"/>
    </source>
</evidence>
<dbReference type="Proteomes" id="UP000676194">
    <property type="component" value="Chromosome"/>
</dbReference>
<dbReference type="EMBL" id="CP074694">
    <property type="protein sequence ID" value="QVL34923.1"/>
    <property type="molecule type" value="Genomic_DNA"/>
</dbReference>
<keyword evidence="11" id="KW-0407">Ion channel</keyword>
<keyword evidence="7" id="KW-0630">Potassium</keyword>
<dbReference type="GO" id="GO:0015252">
    <property type="term" value="F:proton channel activity"/>
    <property type="evidence" value="ECO:0007669"/>
    <property type="project" value="InterPro"/>
</dbReference>
<evidence type="ECO:0000256" key="13">
    <source>
        <dbReference type="SAM" id="Phobius"/>
    </source>
</evidence>